<organism evidence="1 2">
    <name type="scientific">Auriscalpium vulgare</name>
    <dbReference type="NCBI Taxonomy" id="40419"/>
    <lineage>
        <taxon>Eukaryota</taxon>
        <taxon>Fungi</taxon>
        <taxon>Dikarya</taxon>
        <taxon>Basidiomycota</taxon>
        <taxon>Agaricomycotina</taxon>
        <taxon>Agaricomycetes</taxon>
        <taxon>Russulales</taxon>
        <taxon>Auriscalpiaceae</taxon>
        <taxon>Auriscalpium</taxon>
    </lineage>
</organism>
<evidence type="ECO:0000313" key="1">
    <source>
        <dbReference type="EMBL" id="KAI0037427.1"/>
    </source>
</evidence>
<accession>A0ACB8R0L6</accession>
<protein>
    <submittedName>
        <fullName evidence="1">Uncharacterized protein</fullName>
    </submittedName>
</protein>
<keyword evidence="2" id="KW-1185">Reference proteome</keyword>
<dbReference type="EMBL" id="MU276967">
    <property type="protein sequence ID" value="KAI0037427.1"/>
    <property type="molecule type" value="Genomic_DNA"/>
</dbReference>
<proteinExistence type="predicted"/>
<gene>
    <name evidence="1" type="ORF">FA95DRAFT_1477644</name>
</gene>
<feature type="non-terminal residue" evidence="1">
    <location>
        <position position="127"/>
    </location>
</feature>
<reference evidence="1" key="2">
    <citation type="journal article" date="2022" name="New Phytol.">
        <title>Evolutionary transition to the ectomycorrhizal habit in the genomes of a hyperdiverse lineage of mushroom-forming fungi.</title>
        <authorList>
            <person name="Looney B."/>
            <person name="Miyauchi S."/>
            <person name="Morin E."/>
            <person name="Drula E."/>
            <person name="Courty P.E."/>
            <person name="Kohler A."/>
            <person name="Kuo A."/>
            <person name="LaButti K."/>
            <person name="Pangilinan J."/>
            <person name="Lipzen A."/>
            <person name="Riley R."/>
            <person name="Andreopoulos W."/>
            <person name="He G."/>
            <person name="Johnson J."/>
            <person name="Nolan M."/>
            <person name="Tritt A."/>
            <person name="Barry K.W."/>
            <person name="Grigoriev I.V."/>
            <person name="Nagy L.G."/>
            <person name="Hibbett D."/>
            <person name="Henrissat B."/>
            <person name="Matheny P.B."/>
            <person name="Labbe J."/>
            <person name="Martin F.M."/>
        </authorList>
    </citation>
    <scope>NUCLEOTIDE SEQUENCE</scope>
    <source>
        <strain evidence="1">FP105234-sp</strain>
    </source>
</reference>
<sequence length="127" mass="14380">VILAVDTSPIAVGFLLCQADADDPKSRKKRWYARFGSIALNDREARFSQPKLELYSLFRALRALKIYLIGVRNMVVEVDAHYIKGMLDNPDIEPLASMNRWIIAILMFHFVLVHVPGLSHGPDGMSR</sequence>
<name>A0ACB8R0L6_9AGAM</name>
<reference evidence="1" key="1">
    <citation type="submission" date="2021-02" db="EMBL/GenBank/DDBJ databases">
        <authorList>
            <consortium name="DOE Joint Genome Institute"/>
            <person name="Ahrendt S."/>
            <person name="Looney B.P."/>
            <person name="Miyauchi S."/>
            <person name="Morin E."/>
            <person name="Drula E."/>
            <person name="Courty P.E."/>
            <person name="Chicoki N."/>
            <person name="Fauchery L."/>
            <person name="Kohler A."/>
            <person name="Kuo A."/>
            <person name="Labutti K."/>
            <person name="Pangilinan J."/>
            <person name="Lipzen A."/>
            <person name="Riley R."/>
            <person name="Andreopoulos W."/>
            <person name="He G."/>
            <person name="Johnson J."/>
            <person name="Barry K.W."/>
            <person name="Grigoriev I.V."/>
            <person name="Nagy L."/>
            <person name="Hibbett D."/>
            <person name="Henrissat B."/>
            <person name="Matheny P.B."/>
            <person name="Labbe J."/>
            <person name="Martin F."/>
        </authorList>
    </citation>
    <scope>NUCLEOTIDE SEQUENCE</scope>
    <source>
        <strain evidence="1">FP105234-sp</strain>
    </source>
</reference>
<comment type="caution">
    <text evidence="1">The sequence shown here is derived from an EMBL/GenBank/DDBJ whole genome shotgun (WGS) entry which is preliminary data.</text>
</comment>
<dbReference type="Proteomes" id="UP000814033">
    <property type="component" value="Unassembled WGS sequence"/>
</dbReference>
<feature type="non-terminal residue" evidence="1">
    <location>
        <position position="1"/>
    </location>
</feature>
<evidence type="ECO:0000313" key="2">
    <source>
        <dbReference type="Proteomes" id="UP000814033"/>
    </source>
</evidence>